<dbReference type="Proteomes" id="UP000593744">
    <property type="component" value="Segment"/>
</dbReference>
<protein>
    <submittedName>
        <fullName evidence="1">Uncharacterized protein</fullName>
    </submittedName>
</protein>
<dbReference type="RefSeq" id="YP_010110853.1">
    <property type="nucleotide sequence ID" value="NC_055875.1"/>
</dbReference>
<name>A0A7M1RW97_9CAUD</name>
<evidence type="ECO:0000313" key="2">
    <source>
        <dbReference type="Proteomes" id="UP000593744"/>
    </source>
</evidence>
<dbReference type="GeneID" id="65129175"/>
<accession>A0A7M1RW97</accession>
<organism evidence="1 2">
    <name type="scientific">uncultured phage cr10_1</name>
    <dbReference type="NCBI Taxonomy" id="2772066"/>
    <lineage>
        <taxon>Viruses</taxon>
        <taxon>Duplodnaviria</taxon>
        <taxon>Heunggongvirae</taxon>
        <taxon>Uroviricota</taxon>
        <taxon>Caudoviricetes</taxon>
        <taxon>Crassvirales</taxon>
        <taxon>Suoliviridae</taxon>
        <taxon>Boorivirinae</taxon>
        <taxon>Canhaevirus</taxon>
        <taxon>Canhaevirus hiberniae</taxon>
    </lineage>
</organism>
<evidence type="ECO:0000313" key="1">
    <source>
        <dbReference type="EMBL" id="QOR58695.1"/>
    </source>
</evidence>
<sequence length="57" mass="7129">MLKNFDLYKLPTWIVRWFFYKRKARECDRTVEDNGCKHCYLPCIFNKNHLLRPKKNH</sequence>
<dbReference type="EMBL" id="MT774382">
    <property type="protein sequence ID" value="QOR58695.1"/>
    <property type="molecule type" value="Genomic_DNA"/>
</dbReference>
<proteinExistence type="predicted"/>
<keyword evidence="2" id="KW-1185">Reference proteome</keyword>
<dbReference type="KEGG" id="vg:65129175"/>
<reference evidence="1 2" key="1">
    <citation type="submission" date="2020-07" db="EMBL/GenBank/DDBJ databases">
        <title>Taxonomic proposal: Crassvirales, a new order of highly abundant and diverse bacterial viruses.</title>
        <authorList>
            <person name="Shkoporov A.N."/>
            <person name="Stockdale S.R."/>
            <person name="Guerin E."/>
            <person name="Ross R.P."/>
            <person name="Hill C."/>
        </authorList>
    </citation>
    <scope>NUCLEOTIDE SEQUENCE [LARGE SCALE GENOMIC DNA]</scope>
</reference>